<gene>
    <name evidence="2" type="ORF">GIL414_LOCUS52417</name>
    <name evidence="1" type="ORF">SMN809_LOCUS43250</name>
</gene>
<evidence type="ECO:0000313" key="3">
    <source>
        <dbReference type="Proteomes" id="UP000681720"/>
    </source>
</evidence>
<dbReference type="Proteomes" id="UP000676336">
    <property type="component" value="Unassembled WGS sequence"/>
</dbReference>
<protein>
    <submittedName>
        <fullName evidence="2">Uncharacterized protein</fullName>
    </submittedName>
</protein>
<proteinExistence type="predicted"/>
<organism evidence="2 3">
    <name type="scientific">Rotaria magnacalcarata</name>
    <dbReference type="NCBI Taxonomy" id="392030"/>
    <lineage>
        <taxon>Eukaryota</taxon>
        <taxon>Metazoa</taxon>
        <taxon>Spiralia</taxon>
        <taxon>Gnathifera</taxon>
        <taxon>Rotifera</taxon>
        <taxon>Eurotatoria</taxon>
        <taxon>Bdelloidea</taxon>
        <taxon>Philodinida</taxon>
        <taxon>Philodinidae</taxon>
        <taxon>Rotaria</taxon>
    </lineage>
</organism>
<dbReference type="EMBL" id="CAJOBJ010179526">
    <property type="protein sequence ID" value="CAF4913007.1"/>
    <property type="molecule type" value="Genomic_DNA"/>
</dbReference>
<evidence type="ECO:0000313" key="2">
    <source>
        <dbReference type="EMBL" id="CAF4913007.1"/>
    </source>
</evidence>
<dbReference type="Proteomes" id="UP000681720">
    <property type="component" value="Unassembled WGS sequence"/>
</dbReference>
<dbReference type="EMBL" id="CAJOBI010127046">
    <property type="protein sequence ID" value="CAF4706225.1"/>
    <property type="molecule type" value="Genomic_DNA"/>
</dbReference>
<dbReference type="AlphaFoldDB" id="A0A8S3CGV0"/>
<evidence type="ECO:0000313" key="1">
    <source>
        <dbReference type="EMBL" id="CAF4706225.1"/>
    </source>
</evidence>
<reference evidence="2" key="1">
    <citation type="submission" date="2021-02" db="EMBL/GenBank/DDBJ databases">
        <authorList>
            <person name="Nowell W R."/>
        </authorList>
    </citation>
    <scope>NUCLEOTIDE SEQUENCE</scope>
</reference>
<accession>A0A8S3CGV0</accession>
<comment type="caution">
    <text evidence="2">The sequence shown here is derived from an EMBL/GenBank/DDBJ whole genome shotgun (WGS) entry which is preliminary data.</text>
</comment>
<sequence>PVRSTSWLDDAGLLLSDTTTLPWTKSRTQAINVSSNDIM</sequence>
<feature type="non-terminal residue" evidence="2">
    <location>
        <position position="1"/>
    </location>
</feature>
<name>A0A8S3CGV0_9BILA</name>